<dbReference type="EMBL" id="QFAW01000045">
    <property type="protein sequence ID" value="PWE40432.1"/>
    <property type="molecule type" value="Genomic_DNA"/>
</dbReference>
<name>A0A2U2D2D1_9PSED</name>
<dbReference type="AlphaFoldDB" id="A0A2U2D2D1"/>
<reference evidence="1 2" key="1">
    <citation type="submission" date="2018-05" db="EMBL/GenBank/DDBJ databases">
        <title>Genome sequences of two Antarctic strains of Pseudomonas prosekii: insights into adaptation to extreme conditions.</title>
        <authorList>
            <person name="Snopkova K."/>
            <person name="Dufkova K."/>
            <person name="Cejkova D."/>
            <person name="Sedlacek I."/>
            <person name="Smajs D."/>
        </authorList>
    </citation>
    <scope>NUCLEOTIDE SEQUENCE [LARGE SCALE GENOMIC DNA]</scope>
    <source>
        <strain evidence="1 2">P2673</strain>
    </source>
</reference>
<gene>
    <name evidence="1" type="ORF">C9I49_24085</name>
</gene>
<comment type="caution">
    <text evidence="1">The sequence shown here is derived from an EMBL/GenBank/DDBJ whole genome shotgun (WGS) entry which is preliminary data.</text>
</comment>
<dbReference type="RefSeq" id="WP_109522135.1">
    <property type="nucleotide sequence ID" value="NZ_QFAW01000045.1"/>
</dbReference>
<sequence>MTLKGLYQSVLRKFYSIAASLRSRKTPKFEEFDVQSAIHAVCSADDVSDAFEIFKENLEILRDWRILYACTDDRGSFKIGRRSFGANGIVSTAMRGRSLIVLDKEFATSTAPISYPIGYGVYADSNVATFIMKASYGVSKSKDLPAFISGIREVLTLQDLKTLNPFYYLWECQRSWDAKTHAACRENLAAIIAMHDDDDPLGEGWSERFLSRHREKSELAADKMIAAFLTDALADETASRLLLIEAMIVRTKIIDGASTKPAAHKLVELIKFMCEELHTVMVRELRICSDILFKGKTGLTKKLNSIETKKKAHAVLQGCVWDVFMLRIMDDMATPKGLPLGAAYIPTLVSMDGDVTDIIQMTELRALALCRKTGRAFPFLDVQLEDWLIERIGMKRAQELRPLFEQGGFEGRAKNRSLERVKEIALRDRNRLLPAQSPASQAG</sequence>
<evidence type="ECO:0000313" key="1">
    <source>
        <dbReference type="EMBL" id="PWE40432.1"/>
    </source>
</evidence>
<protein>
    <submittedName>
        <fullName evidence="1">Uncharacterized protein</fullName>
    </submittedName>
</protein>
<accession>A0A2U2D2D1</accession>
<evidence type="ECO:0000313" key="2">
    <source>
        <dbReference type="Proteomes" id="UP000245056"/>
    </source>
</evidence>
<organism evidence="1 2">
    <name type="scientific">Pseudomonas prosekii</name>
    <dbReference type="NCBI Taxonomy" id="1148509"/>
    <lineage>
        <taxon>Bacteria</taxon>
        <taxon>Pseudomonadati</taxon>
        <taxon>Pseudomonadota</taxon>
        <taxon>Gammaproteobacteria</taxon>
        <taxon>Pseudomonadales</taxon>
        <taxon>Pseudomonadaceae</taxon>
        <taxon>Pseudomonas</taxon>
    </lineage>
</organism>
<dbReference type="OrthoDB" id="6631544at2"/>
<proteinExistence type="predicted"/>
<dbReference type="Proteomes" id="UP000245056">
    <property type="component" value="Unassembled WGS sequence"/>
</dbReference>